<keyword evidence="9" id="KW-1133">Transmembrane helix</keyword>
<dbReference type="InterPro" id="IPR051487">
    <property type="entry name" value="Ser/Thr_Proteases_Immune/Dev"/>
</dbReference>
<dbReference type="VEuPathDB" id="VectorBase:ADIR007172"/>
<feature type="domain" description="Peptidase S1" evidence="11">
    <location>
        <begin position="230"/>
        <end position="463"/>
    </location>
</feature>
<evidence type="ECO:0000256" key="10">
    <source>
        <dbReference type="SAM" id="SignalP"/>
    </source>
</evidence>
<organism evidence="12 13">
    <name type="scientific">Anopheles dirus</name>
    <dbReference type="NCBI Taxonomy" id="7168"/>
    <lineage>
        <taxon>Eukaryota</taxon>
        <taxon>Metazoa</taxon>
        <taxon>Ecdysozoa</taxon>
        <taxon>Arthropoda</taxon>
        <taxon>Hexapoda</taxon>
        <taxon>Insecta</taxon>
        <taxon>Pterygota</taxon>
        <taxon>Neoptera</taxon>
        <taxon>Endopterygota</taxon>
        <taxon>Diptera</taxon>
        <taxon>Nematocera</taxon>
        <taxon>Culicoidea</taxon>
        <taxon>Culicidae</taxon>
        <taxon>Anophelinae</taxon>
        <taxon>Anopheles</taxon>
    </lineage>
</organism>
<feature type="chain" id="PRO_5008129854" description="Peptidase S1 domain-containing protein" evidence="10">
    <location>
        <begin position="20"/>
        <end position="1141"/>
    </location>
</feature>
<dbReference type="STRING" id="7168.A0A182NHP9"/>
<dbReference type="GO" id="GO:0006508">
    <property type="term" value="P:proteolysis"/>
    <property type="evidence" value="ECO:0007669"/>
    <property type="project" value="InterPro"/>
</dbReference>
<evidence type="ECO:0000256" key="9">
    <source>
        <dbReference type="SAM" id="Phobius"/>
    </source>
</evidence>
<dbReference type="InterPro" id="IPR001254">
    <property type="entry name" value="Trypsin_dom"/>
</dbReference>
<evidence type="ECO:0000313" key="12">
    <source>
        <dbReference type="EnsemblMetazoa" id="ADIR007172-PA"/>
    </source>
</evidence>
<dbReference type="Gene3D" id="2.40.10.10">
    <property type="entry name" value="Trypsin-like serine proteases"/>
    <property type="match status" value="5"/>
</dbReference>
<keyword evidence="13" id="KW-1185">Reference proteome</keyword>
<dbReference type="EnsemblMetazoa" id="ADIR007172-RA">
    <property type="protein sequence ID" value="ADIR007172-PA"/>
    <property type="gene ID" value="ADIR007172"/>
</dbReference>
<name>A0A182NHP9_9DIPT</name>
<keyword evidence="5" id="KW-0391">Immunity</keyword>
<dbReference type="InterPro" id="IPR043504">
    <property type="entry name" value="Peptidase_S1_PA_chymotrypsin"/>
</dbReference>
<evidence type="ECO:0000256" key="4">
    <source>
        <dbReference type="ARBA" id="ARBA00022729"/>
    </source>
</evidence>
<evidence type="ECO:0000259" key="11">
    <source>
        <dbReference type="PROSITE" id="PS50240"/>
    </source>
</evidence>
<keyword evidence="9" id="KW-0812">Transmembrane</keyword>
<dbReference type="SUPFAM" id="SSF50494">
    <property type="entry name" value="Trypsin-like serine proteases"/>
    <property type="match status" value="5"/>
</dbReference>
<dbReference type="GO" id="GO:0005576">
    <property type="term" value="C:extracellular region"/>
    <property type="evidence" value="ECO:0007669"/>
    <property type="project" value="UniProtKB-SubCell"/>
</dbReference>
<feature type="transmembrane region" description="Helical" evidence="9">
    <location>
        <begin position="464"/>
        <end position="485"/>
    </location>
</feature>
<dbReference type="SMART" id="SM00020">
    <property type="entry name" value="Tryp_SPc"/>
    <property type="match status" value="3"/>
</dbReference>
<evidence type="ECO:0000256" key="3">
    <source>
        <dbReference type="ARBA" id="ARBA00022588"/>
    </source>
</evidence>
<feature type="signal peptide" evidence="10">
    <location>
        <begin position="1"/>
        <end position="19"/>
    </location>
</feature>
<evidence type="ECO:0000256" key="5">
    <source>
        <dbReference type="ARBA" id="ARBA00022859"/>
    </source>
</evidence>
<dbReference type="GO" id="GO:0004252">
    <property type="term" value="F:serine-type endopeptidase activity"/>
    <property type="evidence" value="ECO:0007669"/>
    <property type="project" value="InterPro"/>
</dbReference>
<dbReference type="CDD" id="cd00190">
    <property type="entry name" value="Tryp_SPc"/>
    <property type="match status" value="1"/>
</dbReference>
<accession>A0A182NHP9</accession>
<dbReference type="PANTHER" id="PTHR24256">
    <property type="entry name" value="TRYPTASE-RELATED"/>
    <property type="match status" value="1"/>
</dbReference>
<feature type="domain" description="Peptidase S1" evidence="11">
    <location>
        <begin position="665"/>
        <end position="894"/>
    </location>
</feature>
<dbReference type="GO" id="GO:0045087">
    <property type="term" value="P:innate immune response"/>
    <property type="evidence" value="ECO:0007669"/>
    <property type="project" value="UniProtKB-KW"/>
</dbReference>
<sequence length="1141" mass="126827">MKFVAAFVVVVFLLASVVAIDIENQEAETIAVDNHDQSPGATVLSPKSAPSSTNRLATNGYASFYGQFPHHAEFYNHVAGNGLFYGSLITANYVLTGAYSLYIHFVNNNFDGGSVVLGSQNRGTEIREQRINFTASGINLHPFYEYGSNLYDIATVRLEHGATLNQYVQPIRLPSLSDSRNYDLMEGATFARLYDGSQRYVRNKVMTNIDCNLEHPFLMIYAQHICTDSYIGATNGYASFYGQFPHHAEIYNDLAGDGMCYGSLITANYVLTGAYSLYIHFVNNNFDGGSVVLGSQNRGTEIREQKISFTASGINLHPFYEYGSNLYDIATVRLEHGATLNQYVQPIRLPSLSDSRNYDLMEGATFARLYDGSQRYVRNKVMTNIDCNLEHPFLMIYAQHICTDSYIGGAFCHRNSGAALTIEDERGRVQIGITRWMNQCDYNYPNIHVRVSTFRDWISANSDYINGTFVVLSCVAIFAIGVIAAHDDAGESQMRATEVFNLNLSALLKDREPRIEESNRLSTDGYAAFPGQFPYHARVYITSASDTSTSISAGSLITANYILTSAFSLYVKLKNNIGVHGYTILGSPYENDAARQQRINFNEAGIKIHPLYADSGLYNIGTIRVVAIDVVNQEDEKIAVHNHDQSRGAKVLSPKSAPSSTNRLATNGYVSFNGQFPHHAEIYNDLIIDGMCYGSLITPNYVLTTAYWLFFYFIKNHYKGGFVVLGSPNLGTELREQKISFSGSTINIHPSYEYGSILYDIATVRLGHAATLNQYVQPIRLPSLSDARNYDLMEGATFARLNDGSQRYVRNKVMTNTDCNLEHPLHNMYAQHICTDSYIGGAFCHRGDGAALIIEDEKGRVQIGITRWMNDVLLNDSTSSVSSLNLSALSNDTEPRLEESNRLSTDGYAAFPGQFPYHARLNITSASSYVTSNTGGSLITANYILTTASSLYTRLRYEIGVHGYTILGSPYEEDAARQQRINFNEAGIAIHPLHADSGLYNIGTIRLEHPAILDQYVYPIRLPSLSDARTYDMMEGTSPGAIEGGQLRYSRNQVMSNADCIREHPTVLVYAQHICTDTFIGGAFCLRELSAALVVEDEKGPIQIGITTRDYGCSSNNPTLFTRVSDFRDWISMNSDYVFNF</sequence>
<comment type="similarity">
    <text evidence="8">Belongs to the peptidase S1 family. CLIP subfamily.</text>
</comment>
<keyword evidence="2" id="KW-0964">Secreted</keyword>
<dbReference type="Proteomes" id="UP000075884">
    <property type="component" value="Unassembled WGS sequence"/>
</dbReference>
<protein>
    <recommendedName>
        <fullName evidence="11">Peptidase S1 domain-containing protein</fullName>
    </recommendedName>
</protein>
<dbReference type="Pfam" id="PF00089">
    <property type="entry name" value="Trypsin"/>
    <property type="match status" value="4"/>
</dbReference>
<comment type="subcellular location">
    <subcellularLocation>
        <location evidence="1">Secreted</location>
    </subcellularLocation>
</comment>
<evidence type="ECO:0000256" key="8">
    <source>
        <dbReference type="ARBA" id="ARBA00024195"/>
    </source>
</evidence>
<keyword evidence="9" id="KW-0472">Membrane</keyword>
<evidence type="ECO:0000256" key="1">
    <source>
        <dbReference type="ARBA" id="ARBA00004613"/>
    </source>
</evidence>
<proteinExistence type="inferred from homology"/>
<keyword evidence="3" id="KW-0399">Innate immunity</keyword>
<keyword evidence="4 10" id="KW-0732">Signal</keyword>
<evidence type="ECO:0000256" key="6">
    <source>
        <dbReference type="ARBA" id="ARBA00023157"/>
    </source>
</evidence>
<evidence type="ECO:0000313" key="13">
    <source>
        <dbReference type="Proteomes" id="UP000075884"/>
    </source>
</evidence>
<dbReference type="AlphaFoldDB" id="A0A182NHP9"/>
<evidence type="ECO:0000256" key="7">
    <source>
        <dbReference type="ARBA" id="ARBA00023180"/>
    </source>
</evidence>
<reference evidence="13" key="1">
    <citation type="submission" date="2013-03" db="EMBL/GenBank/DDBJ databases">
        <title>The Genome Sequence of Anopheles dirus WRAIR2.</title>
        <authorList>
            <consortium name="The Broad Institute Genomics Platform"/>
            <person name="Neafsey D.E."/>
            <person name="Walton C."/>
            <person name="Walker B."/>
            <person name="Young S.K."/>
            <person name="Zeng Q."/>
            <person name="Gargeya S."/>
            <person name="Fitzgerald M."/>
            <person name="Haas B."/>
            <person name="Abouelleil A."/>
            <person name="Allen A.W."/>
            <person name="Alvarado L."/>
            <person name="Arachchi H.M."/>
            <person name="Berlin A.M."/>
            <person name="Chapman S.B."/>
            <person name="Gainer-Dewar J."/>
            <person name="Goldberg J."/>
            <person name="Griggs A."/>
            <person name="Gujja S."/>
            <person name="Hansen M."/>
            <person name="Howarth C."/>
            <person name="Imamovic A."/>
            <person name="Ireland A."/>
            <person name="Larimer J."/>
            <person name="McCowan C."/>
            <person name="Murphy C."/>
            <person name="Pearson M."/>
            <person name="Poon T.W."/>
            <person name="Priest M."/>
            <person name="Roberts A."/>
            <person name="Saif S."/>
            <person name="Shea T."/>
            <person name="Sisk P."/>
            <person name="Sykes S."/>
            <person name="Wortman J."/>
            <person name="Nusbaum C."/>
            <person name="Birren B."/>
        </authorList>
    </citation>
    <scope>NUCLEOTIDE SEQUENCE [LARGE SCALE GENOMIC DNA]</scope>
    <source>
        <strain evidence="13">WRAIR2</strain>
    </source>
</reference>
<reference evidence="12" key="2">
    <citation type="submission" date="2020-05" db="UniProtKB">
        <authorList>
            <consortium name="EnsemblMetazoa"/>
        </authorList>
    </citation>
    <scope>IDENTIFICATION</scope>
    <source>
        <strain evidence="12">WRAIR2</strain>
    </source>
</reference>
<keyword evidence="7" id="KW-0325">Glycoprotein</keyword>
<keyword evidence="6" id="KW-1015">Disulfide bond</keyword>
<feature type="domain" description="Peptidase S1" evidence="11">
    <location>
        <begin position="904"/>
        <end position="1136"/>
    </location>
</feature>
<dbReference type="PROSITE" id="PS50240">
    <property type="entry name" value="TRYPSIN_DOM"/>
    <property type="match status" value="3"/>
</dbReference>
<evidence type="ECO:0000256" key="2">
    <source>
        <dbReference type="ARBA" id="ARBA00022525"/>
    </source>
</evidence>
<dbReference type="InterPro" id="IPR009003">
    <property type="entry name" value="Peptidase_S1_PA"/>
</dbReference>